<feature type="signal peptide" evidence="2">
    <location>
        <begin position="1"/>
        <end position="15"/>
    </location>
</feature>
<organism evidence="3 4">
    <name type="scientific">Iphiclides podalirius</name>
    <name type="common">scarce swallowtail</name>
    <dbReference type="NCBI Taxonomy" id="110791"/>
    <lineage>
        <taxon>Eukaryota</taxon>
        <taxon>Metazoa</taxon>
        <taxon>Ecdysozoa</taxon>
        <taxon>Arthropoda</taxon>
        <taxon>Hexapoda</taxon>
        <taxon>Insecta</taxon>
        <taxon>Pterygota</taxon>
        <taxon>Neoptera</taxon>
        <taxon>Endopterygota</taxon>
        <taxon>Lepidoptera</taxon>
        <taxon>Glossata</taxon>
        <taxon>Ditrysia</taxon>
        <taxon>Papilionoidea</taxon>
        <taxon>Papilionidae</taxon>
        <taxon>Papilioninae</taxon>
        <taxon>Iphiclides</taxon>
    </lineage>
</organism>
<feature type="compositionally biased region" description="Basic residues" evidence="1">
    <location>
        <begin position="20"/>
        <end position="35"/>
    </location>
</feature>
<keyword evidence="4" id="KW-1185">Reference proteome</keyword>
<feature type="chain" id="PRO_5046256168" description="SHSP domain-containing protein" evidence="2">
    <location>
        <begin position="16"/>
        <end position="250"/>
    </location>
</feature>
<proteinExistence type="predicted"/>
<dbReference type="EMBL" id="OW152814">
    <property type="protein sequence ID" value="CAH2050929.1"/>
    <property type="molecule type" value="Genomic_DNA"/>
</dbReference>
<feature type="region of interest" description="Disordered" evidence="1">
    <location>
        <begin position="20"/>
        <end position="47"/>
    </location>
</feature>
<keyword evidence="2" id="KW-0732">Signal</keyword>
<reference evidence="3" key="1">
    <citation type="submission" date="2022-03" db="EMBL/GenBank/DDBJ databases">
        <authorList>
            <person name="Martin H S."/>
        </authorList>
    </citation>
    <scope>NUCLEOTIDE SEQUENCE</scope>
</reference>
<dbReference type="Proteomes" id="UP000837857">
    <property type="component" value="Chromosome 2"/>
</dbReference>
<sequence length="250" mass="27736">MLAIVLSALAASVHAAPQYHFHHHHGPPPPFHHHGPPPPPPPFPRDDAFGDHYFRDGNFDTRRFWSELSRGMVMLNNMLSEFTKRFPSGVSSEGVDPETNKYKVTIPLKGFEEKDVVVKAREGVLMVQALSKSEGSTGKSYVDVRALPDFVNVAGSWTYSEGFLKIVFPLQPRGDTTFEISTHLPQGLKPESREVDNNGGNSDANVGVIKDDTTKETELITNEIPKRDPVEVTTHLVDLKGEVVFVPVPY</sequence>
<evidence type="ECO:0000313" key="3">
    <source>
        <dbReference type="EMBL" id="CAH2050929.1"/>
    </source>
</evidence>
<dbReference type="Gene3D" id="2.60.40.790">
    <property type="match status" value="1"/>
</dbReference>
<gene>
    <name evidence="3" type="ORF">IPOD504_LOCUS7780</name>
</gene>
<evidence type="ECO:0000313" key="4">
    <source>
        <dbReference type="Proteomes" id="UP000837857"/>
    </source>
</evidence>
<dbReference type="SUPFAM" id="SSF49764">
    <property type="entry name" value="HSP20-like chaperones"/>
    <property type="match status" value="1"/>
</dbReference>
<evidence type="ECO:0008006" key="5">
    <source>
        <dbReference type="Google" id="ProtNLM"/>
    </source>
</evidence>
<protein>
    <recommendedName>
        <fullName evidence="5">SHSP domain-containing protein</fullName>
    </recommendedName>
</protein>
<dbReference type="CDD" id="cd00298">
    <property type="entry name" value="ACD_sHsps_p23-like"/>
    <property type="match status" value="1"/>
</dbReference>
<evidence type="ECO:0000256" key="1">
    <source>
        <dbReference type="SAM" id="MobiDB-lite"/>
    </source>
</evidence>
<feature type="non-terminal residue" evidence="3">
    <location>
        <position position="250"/>
    </location>
</feature>
<feature type="region of interest" description="Disordered" evidence="1">
    <location>
        <begin position="187"/>
        <end position="207"/>
    </location>
</feature>
<dbReference type="InterPro" id="IPR008978">
    <property type="entry name" value="HSP20-like_chaperone"/>
</dbReference>
<accession>A0ABN8IDK6</accession>
<name>A0ABN8IDK6_9NEOP</name>
<evidence type="ECO:0000256" key="2">
    <source>
        <dbReference type="SAM" id="SignalP"/>
    </source>
</evidence>